<comment type="caution">
    <text evidence="1">The sequence shown here is derived from an EMBL/GenBank/DDBJ whole genome shotgun (WGS) entry which is preliminary data.</text>
</comment>
<name>A0A7X2N074_9CLOT</name>
<proteinExistence type="predicted"/>
<organism evidence="1 2">
    <name type="scientific">Inconstantimicrobium porci</name>
    <dbReference type="NCBI Taxonomy" id="2652291"/>
    <lineage>
        <taxon>Bacteria</taxon>
        <taxon>Bacillati</taxon>
        <taxon>Bacillota</taxon>
        <taxon>Clostridia</taxon>
        <taxon>Eubacteriales</taxon>
        <taxon>Clostridiaceae</taxon>
        <taxon>Inconstantimicrobium</taxon>
    </lineage>
</organism>
<dbReference type="InterPro" id="IPR029062">
    <property type="entry name" value="Class_I_gatase-like"/>
</dbReference>
<dbReference type="EMBL" id="VULX01000027">
    <property type="protein sequence ID" value="MSR92308.1"/>
    <property type="molecule type" value="Genomic_DNA"/>
</dbReference>
<dbReference type="Proteomes" id="UP000460287">
    <property type="component" value="Unassembled WGS sequence"/>
</dbReference>
<dbReference type="Gene3D" id="3.40.50.880">
    <property type="match status" value="1"/>
</dbReference>
<keyword evidence="2" id="KW-1185">Reference proteome</keyword>
<evidence type="ECO:0000313" key="1">
    <source>
        <dbReference type="EMBL" id="MSR92308.1"/>
    </source>
</evidence>
<protein>
    <submittedName>
        <fullName evidence="1">Uncharacterized protein</fullName>
    </submittedName>
</protein>
<evidence type="ECO:0000313" key="2">
    <source>
        <dbReference type="Proteomes" id="UP000460287"/>
    </source>
</evidence>
<dbReference type="RefSeq" id="WP_154532201.1">
    <property type="nucleotide sequence ID" value="NZ_VULX01000027.1"/>
</dbReference>
<accession>A0A7X2N074</accession>
<sequence>MVNILFSKYNFDDIGLIDQTFYVEVHFENSDVQNQSIEKVLREKTDKVYAITNNGGIIVEDGKVQTLGEVEIFKR</sequence>
<reference evidence="1 2" key="1">
    <citation type="submission" date="2019-08" db="EMBL/GenBank/DDBJ databases">
        <title>In-depth cultivation of the pig gut microbiome towards novel bacterial diversity and tailored functional studies.</title>
        <authorList>
            <person name="Wylensek D."/>
            <person name="Hitch T.C.A."/>
            <person name="Clavel T."/>
        </authorList>
    </citation>
    <scope>NUCLEOTIDE SEQUENCE [LARGE SCALE GENOMIC DNA]</scope>
    <source>
        <strain evidence="1 2">WCA-383-APC-5B</strain>
    </source>
</reference>
<gene>
    <name evidence="1" type="ORF">FYJ33_13130</name>
</gene>
<dbReference type="AlphaFoldDB" id="A0A7X2N074"/>